<keyword evidence="1 5" id="KW-0645">Protease</keyword>
<organism evidence="8 9">
    <name type="scientific">Strongylocentrotus purpuratus</name>
    <name type="common">Purple sea urchin</name>
    <dbReference type="NCBI Taxonomy" id="7668"/>
    <lineage>
        <taxon>Eukaryota</taxon>
        <taxon>Metazoa</taxon>
        <taxon>Echinodermata</taxon>
        <taxon>Eleutherozoa</taxon>
        <taxon>Echinozoa</taxon>
        <taxon>Echinoidea</taxon>
        <taxon>Euechinoidea</taxon>
        <taxon>Echinacea</taxon>
        <taxon>Camarodonta</taxon>
        <taxon>Echinidea</taxon>
        <taxon>Strongylocentrotidae</taxon>
        <taxon>Strongylocentrotus</taxon>
    </lineage>
</organism>
<evidence type="ECO:0000313" key="9">
    <source>
        <dbReference type="Proteomes" id="UP000007110"/>
    </source>
</evidence>
<evidence type="ECO:0000259" key="7">
    <source>
        <dbReference type="PROSITE" id="PS50240"/>
    </source>
</evidence>
<dbReference type="Gene3D" id="2.40.10.10">
    <property type="entry name" value="Trypsin-like serine proteases"/>
    <property type="match status" value="2"/>
</dbReference>
<accession>A0A7M7P0R8</accession>
<evidence type="ECO:0000256" key="6">
    <source>
        <dbReference type="SAM" id="SignalP"/>
    </source>
</evidence>
<dbReference type="InterPro" id="IPR001314">
    <property type="entry name" value="Peptidase_S1A"/>
</dbReference>
<proteinExistence type="predicted"/>
<dbReference type="PROSITE" id="PS00135">
    <property type="entry name" value="TRYPSIN_SER"/>
    <property type="match status" value="1"/>
</dbReference>
<dbReference type="CDD" id="cd00190">
    <property type="entry name" value="Tryp_SPc"/>
    <property type="match status" value="1"/>
</dbReference>
<evidence type="ECO:0000256" key="2">
    <source>
        <dbReference type="ARBA" id="ARBA00022801"/>
    </source>
</evidence>
<feature type="domain" description="Peptidase S1" evidence="7">
    <location>
        <begin position="30"/>
        <end position="267"/>
    </location>
</feature>
<dbReference type="SUPFAM" id="SSF50494">
    <property type="entry name" value="Trypsin-like serine proteases"/>
    <property type="match status" value="1"/>
</dbReference>
<dbReference type="PANTHER" id="PTHR24252">
    <property type="entry name" value="ACROSIN-RELATED"/>
    <property type="match status" value="1"/>
</dbReference>
<dbReference type="RefSeq" id="XP_030844513.1">
    <property type="nucleotide sequence ID" value="XM_030988653.1"/>
</dbReference>
<dbReference type="InterPro" id="IPR001254">
    <property type="entry name" value="Trypsin_dom"/>
</dbReference>
<evidence type="ECO:0000256" key="1">
    <source>
        <dbReference type="ARBA" id="ARBA00022670"/>
    </source>
</evidence>
<dbReference type="PRINTS" id="PR00722">
    <property type="entry name" value="CHYMOTRYPSIN"/>
</dbReference>
<reference evidence="8" key="2">
    <citation type="submission" date="2021-01" db="UniProtKB">
        <authorList>
            <consortium name="EnsemblMetazoa"/>
        </authorList>
    </citation>
    <scope>IDENTIFICATION</scope>
</reference>
<dbReference type="InterPro" id="IPR018114">
    <property type="entry name" value="TRYPSIN_HIS"/>
</dbReference>
<keyword evidence="6" id="KW-0732">Signal</keyword>
<dbReference type="PROSITE" id="PS50240">
    <property type="entry name" value="TRYPSIN_DOM"/>
    <property type="match status" value="1"/>
</dbReference>
<dbReference type="SMART" id="SM00020">
    <property type="entry name" value="Tryp_SPc"/>
    <property type="match status" value="1"/>
</dbReference>
<sequence>MLKAIVLLSCVAAALADCGKPAVDPVNTFIVGGDAAMPGSWPWQVGIRKNYLVGQGGYHMCGATLIDNQWIVSAAHCFYRWKRLSDYTITLGSHDRDEVDSTQVNAKLGGIFVHEDYNSMTLDNDIAMLKLETPIDFNDAISEACVATSDYPADTMCVVTGWGDQEAAIDNAELQQVYVPIIDTKVCNRPSWYNGEITDNMFCAGYSSGGMDSCQGDSGGPFVCKNSAGAWELTGVVSWGYGCADPLNPGVYTRVTQYNDWISGIKRNN</sequence>
<dbReference type="InterPro" id="IPR043504">
    <property type="entry name" value="Peptidase_S1_PA_chymotrypsin"/>
</dbReference>
<reference evidence="9" key="1">
    <citation type="submission" date="2015-02" db="EMBL/GenBank/DDBJ databases">
        <title>Genome sequencing for Strongylocentrotus purpuratus.</title>
        <authorList>
            <person name="Murali S."/>
            <person name="Liu Y."/>
            <person name="Vee V."/>
            <person name="English A."/>
            <person name="Wang M."/>
            <person name="Skinner E."/>
            <person name="Han Y."/>
            <person name="Muzny D.M."/>
            <person name="Worley K.C."/>
            <person name="Gibbs R.A."/>
        </authorList>
    </citation>
    <scope>NUCLEOTIDE SEQUENCE</scope>
</reference>
<evidence type="ECO:0000256" key="4">
    <source>
        <dbReference type="ARBA" id="ARBA00023157"/>
    </source>
</evidence>
<dbReference type="PANTHER" id="PTHR24252:SF7">
    <property type="entry name" value="HYALIN"/>
    <property type="match status" value="1"/>
</dbReference>
<keyword evidence="2 5" id="KW-0378">Hydrolase</keyword>
<keyword evidence="9" id="KW-1185">Reference proteome</keyword>
<dbReference type="EnsemblMetazoa" id="XM_030988653">
    <property type="protein sequence ID" value="XP_030844513"/>
    <property type="gene ID" value="LOC753460"/>
</dbReference>
<dbReference type="GO" id="GO:0006508">
    <property type="term" value="P:proteolysis"/>
    <property type="evidence" value="ECO:0007669"/>
    <property type="project" value="UniProtKB-KW"/>
</dbReference>
<dbReference type="FunCoup" id="A0A7M7P0R8">
    <property type="interactions" value="136"/>
</dbReference>
<protein>
    <recommendedName>
        <fullName evidence="7">Peptidase S1 domain-containing protein</fullName>
    </recommendedName>
</protein>
<dbReference type="GO" id="GO:0004252">
    <property type="term" value="F:serine-type endopeptidase activity"/>
    <property type="evidence" value="ECO:0007669"/>
    <property type="project" value="InterPro"/>
</dbReference>
<keyword evidence="3 5" id="KW-0720">Serine protease</keyword>
<name>A0A7M7P0R8_STRPU</name>
<dbReference type="GO" id="GO:0008236">
    <property type="term" value="F:serine-type peptidase activity"/>
    <property type="evidence" value="ECO:0000318"/>
    <property type="project" value="GO_Central"/>
</dbReference>
<dbReference type="InterPro" id="IPR009003">
    <property type="entry name" value="Peptidase_S1_PA"/>
</dbReference>
<dbReference type="PROSITE" id="PS00134">
    <property type="entry name" value="TRYPSIN_HIS"/>
    <property type="match status" value="1"/>
</dbReference>
<feature type="signal peptide" evidence="6">
    <location>
        <begin position="1"/>
        <end position="16"/>
    </location>
</feature>
<dbReference type="FunFam" id="2.40.10.10:FF:000003">
    <property type="entry name" value="Transmembrane serine protease 3"/>
    <property type="match status" value="1"/>
</dbReference>
<dbReference type="Pfam" id="PF00089">
    <property type="entry name" value="Trypsin"/>
    <property type="match status" value="1"/>
</dbReference>
<feature type="chain" id="PRO_5029682990" description="Peptidase S1 domain-containing protein" evidence="6">
    <location>
        <begin position="17"/>
        <end position="269"/>
    </location>
</feature>
<evidence type="ECO:0000256" key="5">
    <source>
        <dbReference type="RuleBase" id="RU363034"/>
    </source>
</evidence>
<dbReference type="AlphaFoldDB" id="A0A7M7P0R8"/>
<evidence type="ECO:0000313" key="8">
    <source>
        <dbReference type="EnsemblMetazoa" id="XP_030844513"/>
    </source>
</evidence>
<dbReference type="InParanoid" id="A0A7M7P0R8"/>
<dbReference type="InterPro" id="IPR033116">
    <property type="entry name" value="TRYPSIN_SER"/>
</dbReference>
<dbReference type="GeneID" id="753460"/>
<dbReference type="KEGG" id="spu:753460"/>
<dbReference type="Proteomes" id="UP000007110">
    <property type="component" value="Unassembled WGS sequence"/>
</dbReference>
<evidence type="ECO:0000256" key="3">
    <source>
        <dbReference type="ARBA" id="ARBA00022825"/>
    </source>
</evidence>
<dbReference type="OrthoDB" id="10012881at2759"/>
<keyword evidence="4" id="KW-1015">Disulfide bond</keyword>